<accession>A0A9D2GJU5</accession>
<dbReference type="SUPFAM" id="SSF161098">
    <property type="entry name" value="MetI-like"/>
    <property type="match status" value="1"/>
</dbReference>
<evidence type="ECO:0000256" key="3">
    <source>
        <dbReference type="ARBA" id="ARBA00022475"/>
    </source>
</evidence>
<gene>
    <name evidence="9" type="ORF">IAA17_10040</name>
</gene>
<evidence type="ECO:0000313" key="10">
    <source>
        <dbReference type="Proteomes" id="UP000824101"/>
    </source>
</evidence>
<protein>
    <submittedName>
        <fullName evidence="9">ABC transporter permease</fullName>
    </submittedName>
</protein>
<feature type="transmembrane region" description="Helical" evidence="7">
    <location>
        <begin position="12"/>
        <end position="34"/>
    </location>
</feature>
<dbReference type="Pfam" id="PF00528">
    <property type="entry name" value="BPD_transp_1"/>
    <property type="match status" value="1"/>
</dbReference>
<reference evidence="9" key="1">
    <citation type="journal article" date="2021" name="PeerJ">
        <title>Extensive microbial diversity within the chicken gut microbiome revealed by metagenomics and culture.</title>
        <authorList>
            <person name="Gilroy R."/>
            <person name="Ravi A."/>
            <person name="Getino M."/>
            <person name="Pursley I."/>
            <person name="Horton D.L."/>
            <person name="Alikhan N.F."/>
            <person name="Baker D."/>
            <person name="Gharbi K."/>
            <person name="Hall N."/>
            <person name="Watson M."/>
            <person name="Adriaenssens E.M."/>
            <person name="Foster-Nyarko E."/>
            <person name="Jarju S."/>
            <person name="Secka A."/>
            <person name="Antonio M."/>
            <person name="Oren A."/>
            <person name="Chaudhuri R.R."/>
            <person name="La Ragione R."/>
            <person name="Hildebrand F."/>
            <person name="Pallen M.J."/>
        </authorList>
    </citation>
    <scope>NUCLEOTIDE SEQUENCE</scope>
    <source>
        <strain evidence="9">ChiBcec1-1093</strain>
    </source>
</reference>
<dbReference type="InterPro" id="IPR035906">
    <property type="entry name" value="MetI-like_sf"/>
</dbReference>
<dbReference type="PROSITE" id="PS50928">
    <property type="entry name" value="ABC_TM1"/>
    <property type="match status" value="1"/>
</dbReference>
<dbReference type="GO" id="GO:0005886">
    <property type="term" value="C:plasma membrane"/>
    <property type="evidence" value="ECO:0007669"/>
    <property type="project" value="UniProtKB-SubCell"/>
</dbReference>
<keyword evidence="3" id="KW-1003">Cell membrane</keyword>
<keyword evidence="4 7" id="KW-0812">Transmembrane</keyword>
<dbReference type="GO" id="GO:0042918">
    <property type="term" value="P:alkanesulfonate transmembrane transport"/>
    <property type="evidence" value="ECO:0007669"/>
    <property type="project" value="UniProtKB-ARBA"/>
</dbReference>
<dbReference type="PANTHER" id="PTHR30151">
    <property type="entry name" value="ALKANE SULFONATE ABC TRANSPORTER-RELATED, MEMBRANE SUBUNIT"/>
    <property type="match status" value="1"/>
</dbReference>
<keyword evidence="6 7" id="KW-0472">Membrane</keyword>
<keyword evidence="2 7" id="KW-0813">Transport</keyword>
<dbReference type="AlphaFoldDB" id="A0A9D2GJU5"/>
<comment type="similarity">
    <text evidence="7">Belongs to the binding-protein-dependent transport system permease family.</text>
</comment>
<dbReference type="EMBL" id="DXBC01000160">
    <property type="protein sequence ID" value="HIZ80112.1"/>
    <property type="molecule type" value="Genomic_DNA"/>
</dbReference>
<dbReference type="CDD" id="cd06261">
    <property type="entry name" value="TM_PBP2"/>
    <property type="match status" value="1"/>
</dbReference>
<dbReference type="Gene3D" id="1.10.3720.10">
    <property type="entry name" value="MetI-like"/>
    <property type="match status" value="1"/>
</dbReference>
<sequence>MPRRRRGDGAVSLVRRLLPPTAGVVVLLLVWYGICRMELFNAYVLPPPAKVFDSFRNMWISGEIFQDVYISVTRVFRGFAIAFVLAFGLGMFRAVFPAAGPYFEYLVQFFRNVPPLSLIPLLILWCGIGETTKTVIIVLASFFPMYLNIVKGFTGCDRKLLEVGNMFGYSRRETFFKIVLPYASADILVGMRIGLGYSWRAIIGAEMVAASAGLGHMILFAQQMSRTDKVIVGILVIGIVGCATDRLFGLAIGKLLKGNYENGWN</sequence>
<dbReference type="PANTHER" id="PTHR30151:SF38">
    <property type="entry name" value="ALIPHATIC SULFONATES TRANSPORT PERMEASE PROTEIN SSUC-RELATED"/>
    <property type="match status" value="1"/>
</dbReference>
<proteinExistence type="inferred from homology"/>
<comment type="subcellular location">
    <subcellularLocation>
        <location evidence="1 7">Cell membrane</location>
        <topology evidence="1 7">Multi-pass membrane protein</topology>
    </subcellularLocation>
</comment>
<evidence type="ECO:0000256" key="6">
    <source>
        <dbReference type="ARBA" id="ARBA00023136"/>
    </source>
</evidence>
<evidence type="ECO:0000256" key="4">
    <source>
        <dbReference type="ARBA" id="ARBA00022692"/>
    </source>
</evidence>
<feature type="transmembrane region" description="Helical" evidence="7">
    <location>
        <begin position="230"/>
        <end position="252"/>
    </location>
</feature>
<organism evidence="9 10">
    <name type="scientific">Candidatus Lachnoclostridium stercorigallinarum</name>
    <dbReference type="NCBI Taxonomy" id="2838634"/>
    <lineage>
        <taxon>Bacteria</taxon>
        <taxon>Bacillati</taxon>
        <taxon>Bacillota</taxon>
        <taxon>Clostridia</taxon>
        <taxon>Lachnospirales</taxon>
        <taxon>Lachnospiraceae</taxon>
    </lineage>
</organism>
<feature type="transmembrane region" description="Helical" evidence="7">
    <location>
        <begin position="201"/>
        <end position="221"/>
    </location>
</feature>
<dbReference type="InterPro" id="IPR000515">
    <property type="entry name" value="MetI-like"/>
</dbReference>
<evidence type="ECO:0000256" key="7">
    <source>
        <dbReference type="RuleBase" id="RU363032"/>
    </source>
</evidence>
<evidence type="ECO:0000256" key="2">
    <source>
        <dbReference type="ARBA" id="ARBA00022448"/>
    </source>
</evidence>
<keyword evidence="5 7" id="KW-1133">Transmembrane helix</keyword>
<evidence type="ECO:0000259" key="8">
    <source>
        <dbReference type="PROSITE" id="PS50928"/>
    </source>
</evidence>
<feature type="domain" description="ABC transmembrane type-1" evidence="8">
    <location>
        <begin position="68"/>
        <end position="248"/>
    </location>
</feature>
<evidence type="ECO:0000256" key="1">
    <source>
        <dbReference type="ARBA" id="ARBA00004651"/>
    </source>
</evidence>
<feature type="transmembrane region" description="Helical" evidence="7">
    <location>
        <begin position="75"/>
        <end position="96"/>
    </location>
</feature>
<evidence type="ECO:0000313" key="9">
    <source>
        <dbReference type="EMBL" id="HIZ80112.1"/>
    </source>
</evidence>
<evidence type="ECO:0000256" key="5">
    <source>
        <dbReference type="ARBA" id="ARBA00022989"/>
    </source>
</evidence>
<dbReference type="FunFam" id="1.10.3720.10:FF:000003">
    <property type="entry name" value="Aliphatic sulfonate ABC transporter permease"/>
    <property type="match status" value="1"/>
</dbReference>
<reference evidence="9" key="2">
    <citation type="submission" date="2021-04" db="EMBL/GenBank/DDBJ databases">
        <authorList>
            <person name="Gilroy R."/>
        </authorList>
    </citation>
    <scope>NUCLEOTIDE SEQUENCE</scope>
    <source>
        <strain evidence="9">ChiBcec1-1093</strain>
    </source>
</reference>
<dbReference type="Proteomes" id="UP000824101">
    <property type="component" value="Unassembled WGS sequence"/>
</dbReference>
<name>A0A9D2GJU5_9FIRM</name>
<comment type="caution">
    <text evidence="9">The sequence shown here is derived from an EMBL/GenBank/DDBJ whole genome shotgun (WGS) entry which is preliminary data.</text>
</comment>